<keyword evidence="4 11" id="KW-0808">Transferase</keyword>
<dbReference type="GO" id="GO:0006233">
    <property type="term" value="P:dTDP biosynthetic process"/>
    <property type="evidence" value="ECO:0007669"/>
    <property type="project" value="InterPro"/>
</dbReference>
<evidence type="ECO:0000256" key="7">
    <source>
        <dbReference type="ARBA" id="ARBA00022777"/>
    </source>
</evidence>
<gene>
    <name evidence="11" type="primary">tmk</name>
    <name evidence="13" type="ORF">ALMA_1058</name>
</gene>
<keyword evidence="8 11" id="KW-0067">ATP-binding</keyword>
<keyword evidence="5 11" id="KW-0545">Nucleotide biosynthesis</keyword>
<evidence type="ECO:0000259" key="12">
    <source>
        <dbReference type="Pfam" id="PF02223"/>
    </source>
</evidence>
<comment type="function">
    <text evidence="10 11">Phosphorylation of dTMP to form dTDP in both de novo and salvage pathways of dTTP synthesis.</text>
</comment>
<proteinExistence type="inferred from homology"/>
<comment type="catalytic activity">
    <reaction evidence="9 11">
        <text>dTMP + ATP = dTDP + ADP</text>
        <dbReference type="Rhea" id="RHEA:13517"/>
        <dbReference type="ChEBI" id="CHEBI:30616"/>
        <dbReference type="ChEBI" id="CHEBI:58369"/>
        <dbReference type="ChEBI" id="CHEBI:63528"/>
        <dbReference type="ChEBI" id="CHEBI:456216"/>
        <dbReference type="EC" id="2.7.4.9"/>
    </reaction>
</comment>
<dbReference type="GO" id="GO:0006227">
    <property type="term" value="P:dUDP biosynthetic process"/>
    <property type="evidence" value="ECO:0007669"/>
    <property type="project" value="TreeGrafter"/>
</dbReference>
<dbReference type="Proteomes" id="UP000243657">
    <property type="component" value="Unassembled WGS sequence"/>
</dbReference>
<comment type="similarity">
    <text evidence="1 11">Belongs to the thymidylate kinase family.</text>
</comment>
<evidence type="ECO:0000313" key="14">
    <source>
        <dbReference type="Proteomes" id="UP000243657"/>
    </source>
</evidence>
<dbReference type="PANTHER" id="PTHR10344">
    <property type="entry name" value="THYMIDYLATE KINASE"/>
    <property type="match status" value="1"/>
</dbReference>
<evidence type="ECO:0000256" key="9">
    <source>
        <dbReference type="ARBA" id="ARBA00048743"/>
    </source>
</evidence>
<dbReference type="GO" id="GO:0006235">
    <property type="term" value="P:dTTP biosynthetic process"/>
    <property type="evidence" value="ECO:0007669"/>
    <property type="project" value="UniProtKB-UniRule"/>
</dbReference>
<evidence type="ECO:0000256" key="6">
    <source>
        <dbReference type="ARBA" id="ARBA00022741"/>
    </source>
</evidence>
<dbReference type="GO" id="GO:0005829">
    <property type="term" value="C:cytosol"/>
    <property type="evidence" value="ECO:0007669"/>
    <property type="project" value="TreeGrafter"/>
</dbReference>
<dbReference type="RefSeq" id="WP_094726713.1">
    <property type="nucleotide sequence ID" value="NZ_JBHLWS010000004.1"/>
</dbReference>
<accession>A0A261F4G6</accession>
<dbReference type="HAMAP" id="MF_00165">
    <property type="entry name" value="Thymidylate_kinase"/>
    <property type="match status" value="1"/>
</dbReference>
<keyword evidence="6 11" id="KW-0547">Nucleotide-binding</keyword>
<evidence type="ECO:0000256" key="10">
    <source>
        <dbReference type="ARBA" id="ARBA00057735"/>
    </source>
</evidence>
<evidence type="ECO:0000256" key="5">
    <source>
        <dbReference type="ARBA" id="ARBA00022727"/>
    </source>
</evidence>
<dbReference type="InterPro" id="IPR039430">
    <property type="entry name" value="Thymidylate_kin-like_dom"/>
</dbReference>
<dbReference type="InterPro" id="IPR027417">
    <property type="entry name" value="P-loop_NTPase"/>
</dbReference>
<dbReference type="Gene3D" id="3.40.50.300">
    <property type="entry name" value="P-loop containing nucleotide triphosphate hydrolases"/>
    <property type="match status" value="1"/>
</dbReference>
<evidence type="ECO:0000256" key="2">
    <source>
        <dbReference type="ARBA" id="ARBA00012980"/>
    </source>
</evidence>
<dbReference type="GO" id="GO:0004798">
    <property type="term" value="F:dTMP kinase activity"/>
    <property type="evidence" value="ECO:0007669"/>
    <property type="project" value="UniProtKB-UniRule"/>
</dbReference>
<name>A0A261F4G6_9BIFI</name>
<protein>
    <recommendedName>
        <fullName evidence="3 11">Thymidylate kinase</fullName>
        <ecNumber evidence="2 11">2.7.4.9</ecNumber>
    </recommendedName>
    <alternativeName>
        <fullName evidence="11">dTMP kinase</fullName>
    </alternativeName>
</protein>
<dbReference type="EMBL" id="MWWT01000007">
    <property type="protein sequence ID" value="OZG53816.1"/>
    <property type="molecule type" value="Genomic_DNA"/>
</dbReference>
<keyword evidence="7 11" id="KW-0418">Kinase</keyword>
<evidence type="ECO:0000313" key="13">
    <source>
        <dbReference type="EMBL" id="OZG53816.1"/>
    </source>
</evidence>
<keyword evidence="14" id="KW-1185">Reference proteome</keyword>
<dbReference type="InterPro" id="IPR018094">
    <property type="entry name" value="Thymidylate_kinase"/>
</dbReference>
<dbReference type="CDD" id="cd01672">
    <property type="entry name" value="TMPK"/>
    <property type="match status" value="1"/>
</dbReference>
<dbReference type="GO" id="GO:0005524">
    <property type="term" value="F:ATP binding"/>
    <property type="evidence" value="ECO:0007669"/>
    <property type="project" value="UniProtKB-UniRule"/>
</dbReference>
<evidence type="ECO:0000256" key="1">
    <source>
        <dbReference type="ARBA" id="ARBA00009776"/>
    </source>
</evidence>
<dbReference type="Pfam" id="PF02223">
    <property type="entry name" value="Thymidylate_kin"/>
    <property type="match status" value="1"/>
</dbReference>
<dbReference type="InterPro" id="IPR018095">
    <property type="entry name" value="Thymidylate_kin_CS"/>
</dbReference>
<dbReference type="FunFam" id="3.40.50.300:FF:000225">
    <property type="entry name" value="Thymidylate kinase"/>
    <property type="match status" value="1"/>
</dbReference>
<feature type="binding site" evidence="11">
    <location>
        <begin position="19"/>
        <end position="26"/>
    </location>
    <ligand>
        <name>ATP</name>
        <dbReference type="ChEBI" id="CHEBI:30616"/>
    </ligand>
</feature>
<evidence type="ECO:0000256" key="8">
    <source>
        <dbReference type="ARBA" id="ARBA00022840"/>
    </source>
</evidence>
<dbReference type="PROSITE" id="PS01331">
    <property type="entry name" value="THYMIDYLATE_KINASE"/>
    <property type="match status" value="1"/>
</dbReference>
<dbReference type="SUPFAM" id="SSF52540">
    <property type="entry name" value="P-loop containing nucleoside triphosphate hydrolases"/>
    <property type="match status" value="1"/>
</dbReference>
<organism evidence="13 14">
    <name type="scientific">Alloscardovia macacae</name>
    <dbReference type="NCBI Taxonomy" id="1160091"/>
    <lineage>
        <taxon>Bacteria</taxon>
        <taxon>Bacillati</taxon>
        <taxon>Actinomycetota</taxon>
        <taxon>Actinomycetes</taxon>
        <taxon>Bifidobacteriales</taxon>
        <taxon>Bifidobacteriaceae</taxon>
        <taxon>Alloscardovia</taxon>
    </lineage>
</organism>
<evidence type="ECO:0000256" key="11">
    <source>
        <dbReference type="HAMAP-Rule" id="MF_00165"/>
    </source>
</evidence>
<dbReference type="NCBIfam" id="TIGR00041">
    <property type="entry name" value="DTMP_kinase"/>
    <property type="match status" value="1"/>
</dbReference>
<dbReference type="AlphaFoldDB" id="A0A261F4G6"/>
<dbReference type="EC" id="2.7.4.9" evidence="2 11"/>
<dbReference type="PANTHER" id="PTHR10344:SF4">
    <property type="entry name" value="UMP-CMP KINASE 2, MITOCHONDRIAL"/>
    <property type="match status" value="1"/>
</dbReference>
<reference evidence="13 14" key="1">
    <citation type="journal article" date="2017" name="BMC Genomics">
        <title>Comparative genomic and phylogenomic analyses of the Bifidobacteriaceae family.</title>
        <authorList>
            <person name="Lugli G.A."/>
            <person name="Milani C."/>
            <person name="Turroni F."/>
            <person name="Duranti S."/>
            <person name="Mancabelli L."/>
            <person name="Mangifesta M."/>
            <person name="Ferrario C."/>
            <person name="Modesto M."/>
            <person name="Mattarelli P."/>
            <person name="Jiri K."/>
            <person name="van Sinderen D."/>
            <person name="Ventura M."/>
        </authorList>
    </citation>
    <scope>NUCLEOTIDE SEQUENCE [LARGE SCALE GENOMIC DNA]</scope>
    <source>
        <strain evidence="13 14">DSM 24762</strain>
    </source>
</reference>
<evidence type="ECO:0000256" key="3">
    <source>
        <dbReference type="ARBA" id="ARBA00017144"/>
    </source>
</evidence>
<feature type="domain" description="Thymidylate kinase-like" evidence="12">
    <location>
        <begin position="17"/>
        <end position="202"/>
    </location>
</feature>
<evidence type="ECO:0000256" key="4">
    <source>
        <dbReference type="ARBA" id="ARBA00022679"/>
    </source>
</evidence>
<sequence length="210" mass="23381">METLKLNHKHRGLFLSLEGVDGVGKSTQAEHLRAFFEAQDRTVVITREPGGTALGVQIRRMLLHGDDVSPRAEALLYAADRAHHVATVIRPALEAGHVVISDRYIDSSLAYQAGGRELSQADIRELSEFATGGLWPQRTYVLDMSFEASRARLTGEPDRLESAGSAFFERTREAFLRLARQDARRCRVIDASQSVEDVWAQIHADVEQLS</sequence>
<comment type="caution">
    <text evidence="13">The sequence shown here is derived from an EMBL/GenBank/DDBJ whole genome shotgun (WGS) entry which is preliminary data.</text>
</comment>